<keyword evidence="6" id="KW-1185">Reference proteome</keyword>
<sequence length="649" mass="73183">MLESRGDLHWTLSGGNGSDHHGRGLISVRATQGCRAYHSTAEASPQGSSWSQRPQPWILNPSVVTHPLFHCCYWTLWRGRTKTQCLQRCQMLQRAQMLLLCLGIAYLMAGSILLLQRSSIRVAQPNIASLPPLLSLAAPPTALRTTSLGVRARSRWAAIQPVSGGGAKAGRHWPTSQSLGVQHLHRHWFHSLLPESPEQRAPLHRSSRHKGTYIGCFLHNASDRALGGTMLYDLRKMTSSLCQDTCSESGYQFAGLEYGAECHCGNRISSPRAPEEDCSLVCRGERGSPCGGVGRLSIYKVEEQLPGHRKFRNVHYRGCFKLPKSTISTFPISSLQPNLTTQSCIETCTDKELPLAVFKKPRCFCTWTSSLFNLNQQSDNQHCAGNYTGTSAPTASTEHEHFQVYHTPVLDSRCKERMFLPQRSSSLVALSSFPGAGNTWVRHLIELVTGYYTGSFYFDGTLYNRGFKGEKDYWKSGRSVCVKTHESGQKEIEMFDSAILLIRNPYRSLMAEFNRKCAGHLGHATDAQWKSKEWPEFVSSYAPWWASHALSWLKFGRRLLVVHYEELQRALLPQLRLIAAFLNVTLTEERLLCAQSNQDGHFKRSGPQRPPFEPFTADMRQMIDPFIHTVDQALQSRNFSRLPREYLPR</sequence>
<dbReference type="InterPro" id="IPR002889">
    <property type="entry name" value="WSC_carb-bd"/>
</dbReference>
<comment type="caution">
    <text evidence="5">The sequence shown here is derived from an EMBL/GenBank/DDBJ whole genome shotgun (WGS) entry which is preliminary data.</text>
</comment>
<feature type="domain" description="WSC" evidence="4">
    <location>
        <begin position="210"/>
        <end position="302"/>
    </location>
</feature>
<dbReference type="InterPro" id="IPR027417">
    <property type="entry name" value="P-loop_NTPase"/>
</dbReference>
<feature type="transmembrane region" description="Helical" evidence="3">
    <location>
        <begin position="97"/>
        <end position="115"/>
    </location>
</feature>
<evidence type="ECO:0000259" key="4">
    <source>
        <dbReference type="PROSITE" id="PS51212"/>
    </source>
</evidence>
<comment type="similarity">
    <text evidence="1">Belongs to the WSCD family.</text>
</comment>
<protein>
    <submittedName>
        <fullName evidence="5">WSC domain-containing protein 1</fullName>
    </submittedName>
</protein>
<dbReference type="PANTHER" id="PTHR45964">
    <property type="entry name" value="WSCD FAMILY MEMBER CG9164"/>
    <property type="match status" value="1"/>
</dbReference>
<evidence type="ECO:0000256" key="1">
    <source>
        <dbReference type="ARBA" id="ARBA00010236"/>
    </source>
</evidence>
<keyword evidence="3" id="KW-0812">Transmembrane</keyword>
<dbReference type="PANTHER" id="PTHR45964:SF8">
    <property type="entry name" value="SIALATE:O-SULFOTRANSFERASE 1"/>
    <property type="match status" value="1"/>
</dbReference>
<keyword evidence="3" id="KW-1133">Transmembrane helix</keyword>
<gene>
    <name evidence="5" type="ORF">D5F01_LYC14130</name>
</gene>
<dbReference type="AlphaFoldDB" id="A0A6G0I9F3"/>
<dbReference type="GO" id="GO:0008146">
    <property type="term" value="F:sulfotransferase activity"/>
    <property type="evidence" value="ECO:0007669"/>
    <property type="project" value="InterPro"/>
</dbReference>
<dbReference type="PROSITE" id="PS51212">
    <property type="entry name" value="WSC"/>
    <property type="match status" value="1"/>
</dbReference>
<evidence type="ECO:0000313" key="5">
    <source>
        <dbReference type="EMBL" id="KAE8288070.1"/>
    </source>
</evidence>
<dbReference type="SUPFAM" id="SSF52540">
    <property type="entry name" value="P-loop containing nucleoside triphosphate hydrolases"/>
    <property type="match status" value="1"/>
</dbReference>
<accession>A0A6G0I9F3</accession>
<evidence type="ECO:0000256" key="3">
    <source>
        <dbReference type="SAM" id="Phobius"/>
    </source>
</evidence>
<proteinExistence type="inferred from homology"/>
<keyword evidence="3" id="KW-0472">Membrane</keyword>
<dbReference type="Proteomes" id="UP000424527">
    <property type="component" value="Unassembled WGS sequence"/>
</dbReference>
<dbReference type="Gene3D" id="3.40.50.300">
    <property type="entry name" value="P-loop containing nucleotide triphosphate hydrolases"/>
    <property type="match status" value="1"/>
</dbReference>
<keyword evidence="2" id="KW-0677">Repeat</keyword>
<organism evidence="5 6">
    <name type="scientific">Larimichthys crocea</name>
    <name type="common">Large yellow croaker</name>
    <name type="synonym">Pseudosciaena crocea</name>
    <dbReference type="NCBI Taxonomy" id="215358"/>
    <lineage>
        <taxon>Eukaryota</taxon>
        <taxon>Metazoa</taxon>
        <taxon>Chordata</taxon>
        <taxon>Craniata</taxon>
        <taxon>Vertebrata</taxon>
        <taxon>Euteleostomi</taxon>
        <taxon>Actinopterygii</taxon>
        <taxon>Neopterygii</taxon>
        <taxon>Teleostei</taxon>
        <taxon>Neoteleostei</taxon>
        <taxon>Acanthomorphata</taxon>
        <taxon>Eupercaria</taxon>
        <taxon>Sciaenidae</taxon>
        <taxon>Larimichthys</taxon>
    </lineage>
</organism>
<dbReference type="Pfam" id="PF01822">
    <property type="entry name" value="WSC"/>
    <property type="match status" value="1"/>
</dbReference>
<dbReference type="EMBL" id="REGW02000013">
    <property type="protein sequence ID" value="KAE8288070.1"/>
    <property type="molecule type" value="Genomic_DNA"/>
</dbReference>
<name>A0A6G0I9F3_LARCR</name>
<dbReference type="SMART" id="SM00321">
    <property type="entry name" value="WSC"/>
    <property type="match status" value="2"/>
</dbReference>
<dbReference type="InterPro" id="IPR051589">
    <property type="entry name" value="Sialate-O-sulfotransferase"/>
</dbReference>
<dbReference type="Pfam" id="PF00685">
    <property type="entry name" value="Sulfotransfer_1"/>
    <property type="match status" value="1"/>
</dbReference>
<evidence type="ECO:0000313" key="6">
    <source>
        <dbReference type="Proteomes" id="UP000424527"/>
    </source>
</evidence>
<dbReference type="InterPro" id="IPR000863">
    <property type="entry name" value="Sulfotransferase_dom"/>
</dbReference>
<evidence type="ECO:0000256" key="2">
    <source>
        <dbReference type="ARBA" id="ARBA00022737"/>
    </source>
</evidence>
<reference evidence="5 6" key="1">
    <citation type="submission" date="2019-07" db="EMBL/GenBank/DDBJ databases">
        <title>Chromosome genome assembly for large yellow croaker.</title>
        <authorList>
            <person name="Xiao S."/>
        </authorList>
    </citation>
    <scope>NUCLEOTIDE SEQUENCE [LARGE SCALE GENOMIC DNA]</scope>
    <source>
        <strain evidence="5">JMULYC20181020</strain>
        <tissue evidence="5">Muscle</tissue>
    </source>
</reference>